<reference evidence="2" key="1">
    <citation type="journal article" date="2022" name="Mol. Ecol. Resour.">
        <title>The genomes of chicory, endive, great burdock and yacon provide insights into Asteraceae palaeo-polyploidization history and plant inulin production.</title>
        <authorList>
            <person name="Fan W."/>
            <person name="Wang S."/>
            <person name="Wang H."/>
            <person name="Wang A."/>
            <person name="Jiang F."/>
            <person name="Liu H."/>
            <person name="Zhao H."/>
            <person name="Xu D."/>
            <person name="Zhang Y."/>
        </authorList>
    </citation>
    <scope>NUCLEOTIDE SEQUENCE [LARGE SCALE GENOMIC DNA]</scope>
    <source>
        <strain evidence="2">cv. Punajuju</strain>
    </source>
</reference>
<dbReference type="Proteomes" id="UP001055811">
    <property type="component" value="Linkage Group LG02"/>
</dbReference>
<proteinExistence type="predicted"/>
<gene>
    <name evidence="1" type="ORF">L2E82_12309</name>
</gene>
<organism evidence="1 2">
    <name type="scientific">Cichorium intybus</name>
    <name type="common">Chicory</name>
    <dbReference type="NCBI Taxonomy" id="13427"/>
    <lineage>
        <taxon>Eukaryota</taxon>
        <taxon>Viridiplantae</taxon>
        <taxon>Streptophyta</taxon>
        <taxon>Embryophyta</taxon>
        <taxon>Tracheophyta</taxon>
        <taxon>Spermatophyta</taxon>
        <taxon>Magnoliopsida</taxon>
        <taxon>eudicotyledons</taxon>
        <taxon>Gunneridae</taxon>
        <taxon>Pentapetalae</taxon>
        <taxon>asterids</taxon>
        <taxon>campanulids</taxon>
        <taxon>Asterales</taxon>
        <taxon>Asteraceae</taxon>
        <taxon>Cichorioideae</taxon>
        <taxon>Cichorieae</taxon>
        <taxon>Cichoriinae</taxon>
        <taxon>Cichorium</taxon>
    </lineage>
</organism>
<protein>
    <submittedName>
        <fullName evidence="1">Uncharacterized protein</fullName>
    </submittedName>
</protein>
<keyword evidence="2" id="KW-1185">Reference proteome</keyword>
<comment type="caution">
    <text evidence="1">The sequence shown here is derived from an EMBL/GenBank/DDBJ whole genome shotgun (WGS) entry which is preliminary data.</text>
</comment>
<sequence length="355" mass="39292">MKIPSLGKNEKSLEPDTCIGLWRVQNLRRHKNEANYIFHADEEDPDGDSNVSPGQLASETKDHEFSALQNFEASRMVPCDNLQTAGAIALESGILGSNADAEEPNLIEGKSFYVMTEAQRLEVAKRISVMARSLPYDKLSVAQALRGCDFVVIEDGTNVAPVLHEVTRWQRSVYAFTHKFIEFLLTINVVALVINVVAAVSSGDIPIEKFIQFQLTAAVAALLINVVTTVFTGDVLVNAVQLLWVNLTVDTLGALAQPTGPPTDNPMDRLPVGRREPLVAIVMFLEKFTMTVRFSWKLWLVSIAIGLSVGLLLLLGNLYLNPRSRRVNIFTDFSSLIHNAYHIEKKEETGNTDDD</sequence>
<dbReference type="EMBL" id="CM042010">
    <property type="protein sequence ID" value="KAI3782269.1"/>
    <property type="molecule type" value="Genomic_DNA"/>
</dbReference>
<accession>A0ACB9GFR1</accession>
<evidence type="ECO:0000313" key="2">
    <source>
        <dbReference type="Proteomes" id="UP001055811"/>
    </source>
</evidence>
<name>A0ACB9GFR1_CICIN</name>
<evidence type="ECO:0000313" key="1">
    <source>
        <dbReference type="EMBL" id="KAI3782269.1"/>
    </source>
</evidence>
<reference evidence="1 2" key="2">
    <citation type="journal article" date="2022" name="Mol. Ecol. Resour.">
        <title>The genomes of chicory, endive, great burdock and yacon provide insights into Asteraceae paleo-polyploidization history and plant inulin production.</title>
        <authorList>
            <person name="Fan W."/>
            <person name="Wang S."/>
            <person name="Wang H."/>
            <person name="Wang A."/>
            <person name="Jiang F."/>
            <person name="Liu H."/>
            <person name="Zhao H."/>
            <person name="Xu D."/>
            <person name="Zhang Y."/>
        </authorList>
    </citation>
    <scope>NUCLEOTIDE SEQUENCE [LARGE SCALE GENOMIC DNA]</scope>
    <source>
        <strain evidence="2">cv. Punajuju</strain>
        <tissue evidence="1">Leaves</tissue>
    </source>
</reference>